<keyword evidence="2" id="KW-1185">Reference proteome</keyword>
<reference evidence="1 2" key="1">
    <citation type="submission" date="2018-10" db="EMBL/GenBank/DDBJ databases">
        <authorList>
            <person name="Ekblom R."/>
            <person name="Jareborg N."/>
        </authorList>
    </citation>
    <scope>NUCLEOTIDE SEQUENCE [LARGE SCALE GENOMIC DNA]</scope>
    <source>
        <tissue evidence="1">Muscle</tissue>
    </source>
</reference>
<sequence>MGAEAGPEARGGGRRGPVAVLPSVFRAGTCAPRFRDDRSSRPQRNLALGRCGRAAVPRLLLSCPRADVPGTVR</sequence>
<dbReference type="Proteomes" id="UP000269945">
    <property type="component" value="Unassembled WGS sequence"/>
</dbReference>
<name>A0A9X9PXV6_GULGU</name>
<evidence type="ECO:0000313" key="2">
    <source>
        <dbReference type="Proteomes" id="UP000269945"/>
    </source>
</evidence>
<dbReference type="EMBL" id="CYRY02007929">
    <property type="protein sequence ID" value="VCW76812.1"/>
    <property type="molecule type" value="Genomic_DNA"/>
</dbReference>
<dbReference type="AlphaFoldDB" id="A0A9X9PXV6"/>
<organism evidence="1 2">
    <name type="scientific">Gulo gulo</name>
    <name type="common">Wolverine</name>
    <name type="synonym">Gluton</name>
    <dbReference type="NCBI Taxonomy" id="48420"/>
    <lineage>
        <taxon>Eukaryota</taxon>
        <taxon>Metazoa</taxon>
        <taxon>Chordata</taxon>
        <taxon>Craniata</taxon>
        <taxon>Vertebrata</taxon>
        <taxon>Euteleostomi</taxon>
        <taxon>Mammalia</taxon>
        <taxon>Eutheria</taxon>
        <taxon>Laurasiatheria</taxon>
        <taxon>Carnivora</taxon>
        <taxon>Caniformia</taxon>
        <taxon>Musteloidea</taxon>
        <taxon>Mustelidae</taxon>
        <taxon>Guloninae</taxon>
        <taxon>Gulo</taxon>
    </lineage>
</organism>
<proteinExistence type="predicted"/>
<protein>
    <submittedName>
        <fullName evidence="1">Uncharacterized protein</fullName>
    </submittedName>
</protein>
<gene>
    <name evidence="1" type="ORF">BN2614_LOCUS1</name>
</gene>
<comment type="caution">
    <text evidence="1">The sequence shown here is derived from an EMBL/GenBank/DDBJ whole genome shotgun (WGS) entry which is preliminary data.</text>
</comment>
<evidence type="ECO:0000313" key="1">
    <source>
        <dbReference type="EMBL" id="VCW76812.1"/>
    </source>
</evidence>
<accession>A0A9X9PXV6</accession>